<dbReference type="Pfam" id="PF03364">
    <property type="entry name" value="Polyketide_cyc"/>
    <property type="match status" value="1"/>
</dbReference>
<protein>
    <recommendedName>
        <fullName evidence="2">Coenzyme Q-binding protein COQ10 START domain-containing protein</fullName>
    </recommendedName>
</protein>
<proteinExistence type="predicted"/>
<feature type="compositionally biased region" description="Acidic residues" evidence="1">
    <location>
        <begin position="68"/>
        <end position="79"/>
    </location>
</feature>
<reference evidence="3" key="1">
    <citation type="journal article" date="2014" name="Int. J. Syst. Evol. Microbiol.">
        <title>Complete genome sequence of Corynebacterium casei LMG S-19264T (=DSM 44701T), isolated from a smear-ripened cheese.</title>
        <authorList>
            <consortium name="US DOE Joint Genome Institute (JGI-PGF)"/>
            <person name="Walter F."/>
            <person name="Albersmeier A."/>
            <person name="Kalinowski J."/>
            <person name="Ruckert C."/>
        </authorList>
    </citation>
    <scope>NUCLEOTIDE SEQUENCE</scope>
    <source>
        <strain evidence="3">VKM Ac-1069</strain>
    </source>
</reference>
<dbReference type="PANTHER" id="PTHR33824:SF7">
    <property type="entry name" value="POLYKETIDE CYCLASE_DEHYDRASE AND LIPID TRANSPORT SUPERFAMILY PROTEIN"/>
    <property type="match status" value="1"/>
</dbReference>
<name>A0A9W6L768_9PSEU</name>
<dbReference type="InterPro" id="IPR023393">
    <property type="entry name" value="START-like_dom_sf"/>
</dbReference>
<dbReference type="SUPFAM" id="SSF55961">
    <property type="entry name" value="Bet v1-like"/>
    <property type="match status" value="1"/>
</dbReference>
<sequence length="421" mass="46748">MPDTSKLAEALPSDALKDAGSRLLSMLVQRAAEAATDRVTNLTDRFDTVTENGGSGVREALGRRRDDDGDDPDDEDGDGDGGGKGGGFFSGIKEKVSGLFGGGGGEDSEGGGGGSGGGKKVKLTNIVEEIDVGLPVRTTYNLWTQYADFPGFMKKVESVDQITDEKTHWKAKVFWSHREWEATTMEQVADSHIMWRSKGPKGHVDGAVSFTGLGPNLTRVLLVLEYHPQGLFERTGNIWRAQGRRARLEFKHFRRHAMTTAMLHQDEIEGWRGEIRDAEVVTTHEEALDEEQRAREEEGEPEERDEYAEAGGDEEYDEEAEPAAEYDEDYEEEPAEEADEGAVDESEEYADEEPEEDYEEADEYADEEPEEEPDEEYEEVDEADTAADEDTEPDEEPDEEPPPARRRTARRQTAGAGGRSR</sequence>
<dbReference type="AlphaFoldDB" id="A0A9W6L768"/>
<dbReference type="Gene3D" id="3.30.530.20">
    <property type="match status" value="1"/>
</dbReference>
<gene>
    <name evidence="3" type="ORF">GCM10017577_54940</name>
</gene>
<keyword evidence="4" id="KW-1185">Reference proteome</keyword>
<dbReference type="Proteomes" id="UP001143463">
    <property type="component" value="Unassembled WGS sequence"/>
</dbReference>
<feature type="region of interest" description="Disordered" evidence="1">
    <location>
        <begin position="283"/>
        <end position="421"/>
    </location>
</feature>
<dbReference type="InterPro" id="IPR047137">
    <property type="entry name" value="ORF3"/>
</dbReference>
<feature type="compositionally biased region" description="Basic and acidic residues" evidence="1">
    <location>
        <begin position="283"/>
        <end position="296"/>
    </location>
</feature>
<feature type="domain" description="Coenzyme Q-binding protein COQ10 START" evidence="2">
    <location>
        <begin position="132"/>
        <end position="252"/>
    </location>
</feature>
<dbReference type="RefSeq" id="WP_037046784.1">
    <property type="nucleotide sequence ID" value="NZ_BAAAUZ010000007.1"/>
</dbReference>
<comment type="caution">
    <text evidence="3">The sequence shown here is derived from an EMBL/GenBank/DDBJ whole genome shotgun (WGS) entry which is preliminary data.</text>
</comment>
<accession>A0A9W6L768</accession>
<evidence type="ECO:0000259" key="2">
    <source>
        <dbReference type="Pfam" id="PF03364"/>
    </source>
</evidence>
<dbReference type="InterPro" id="IPR005031">
    <property type="entry name" value="COQ10_START"/>
</dbReference>
<dbReference type="PANTHER" id="PTHR33824">
    <property type="entry name" value="POLYKETIDE CYCLASE/DEHYDRASE AND LIPID TRANSPORT SUPERFAMILY PROTEIN"/>
    <property type="match status" value="1"/>
</dbReference>
<evidence type="ECO:0000313" key="3">
    <source>
        <dbReference type="EMBL" id="GLL14347.1"/>
    </source>
</evidence>
<organism evidence="3 4">
    <name type="scientific">Pseudonocardia halophobica</name>
    <dbReference type="NCBI Taxonomy" id="29401"/>
    <lineage>
        <taxon>Bacteria</taxon>
        <taxon>Bacillati</taxon>
        <taxon>Actinomycetota</taxon>
        <taxon>Actinomycetes</taxon>
        <taxon>Pseudonocardiales</taxon>
        <taxon>Pseudonocardiaceae</taxon>
        <taxon>Pseudonocardia</taxon>
    </lineage>
</organism>
<reference evidence="3" key="2">
    <citation type="submission" date="2023-01" db="EMBL/GenBank/DDBJ databases">
        <authorList>
            <person name="Sun Q."/>
            <person name="Evtushenko L."/>
        </authorList>
    </citation>
    <scope>NUCLEOTIDE SEQUENCE</scope>
    <source>
        <strain evidence="3">VKM Ac-1069</strain>
    </source>
</reference>
<feature type="region of interest" description="Disordered" evidence="1">
    <location>
        <begin position="45"/>
        <end position="87"/>
    </location>
</feature>
<feature type="compositionally biased region" description="Gly residues" evidence="1">
    <location>
        <begin position="99"/>
        <end position="118"/>
    </location>
</feature>
<dbReference type="EMBL" id="BSFQ01000031">
    <property type="protein sequence ID" value="GLL14347.1"/>
    <property type="molecule type" value="Genomic_DNA"/>
</dbReference>
<feature type="region of interest" description="Disordered" evidence="1">
    <location>
        <begin position="99"/>
        <end position="119"/>
    </location>
</feature>
<feature type="compositionally biased region" description="Acidic residues" evidence="1">
    <location>
        <begin position="297"/>
        <end position="401"/>
    </location>
</feature>
<dbReference type="CDD" id="cd07817">
    <property type="entry name" value="SRPBCC_8"/>
    <property type="match status" value="1"/>
</dbReference>
<evidence type="ECO:0000313" key="4">
    <source>
        <dbReference type="Proteomes" id="UP001143463"/>
    </source>
</evidence>
<evidence type="ECO:0000256" key="1">
    <source>
        <dbReference type="SAM" id="MobiDB-lite"/>
    </source>
</evidence>